<name>A0A330GQP4_9HYPH</name>
<gene>
    <name evidence="2" type="ORF">DPM35_13745</name>
</gene>
<keyword evidence="3" id="KW-1185">Reference proteome</keyword>
<sequence length="66" mass="7532">MIKHQTTFKRHEGKVLFICRRWPDCLCGDDCIDDRPAESKTARRILICLMIATALIGVGLLYVGLR</sequence>
<keyword evidence="1" id="KW-0812">Transmembrane</keyword>
<dbReference type="OrthoDB" id="9936480at2"/>
<dbReference type="AlphaFoldDB" id="A0A330GQP4"/>
<keyword evidence="1" id="KW-1133">Transmembrane helix</keyword>
<protein>
    <submittedName>
        <fullName evidence="2">Uncharacterized protein</fullName>
    </submittedName>
</protein>
<evidence type="ECO:0000313" key="2">
    <source>
        <dbReference type="EMBL" id="RAZ75808.1"/>
    </source>
</evidence>
<comment type="caution">
    <text evidence="2">The sequence shown here is derived from an EMBL/GenBank/DDBJ whole genome shotgun (WGS) entry which is preliminary data.</text>
</comment>
<dbReference type="RefSeq" id="WP_112127836.1">
    <property type="nucleotide sequence ID" value="NZ_QMBQ01000004.1"/>
</dbReference>
<evidence type="ECO:0000256" key="1">
    <source>
        <dbReference type="SAM" id="Phobius"/>
    </source>
</evidence>
<accession>A0A330GQP4</accession>
<evidence type="ECO:0000313" key="3">
    <source>
        <dbReference type="Proteomes" id="UP000251956"/>
    </source>
</evidence>
<dbReference type="EMBL" id="QMBQ01000004">
    <property type="protein sequence ID" value="RAZ75808.1"/>
    <property type="molecule type" value="Genomic_DNA"/>
</dbReference>
<organism evidence="2 3">
    <name type="scientific">Mesorhizobium atlanticum</name>
    <dbReference type="NCBI Taxonomy" id="2233532"/>
    <lineage>
        <taxon>Bacteria</taxon>
        <taxon>Pseudomonadati</taxon>
        <taxon>Pseudomonadota</taxon>
        <taxon>Alphaproteobacteria</taxon>
        <taxon>Hyphomicrobiales</taxon>
        <taxon>Phyllobacteriaceae</taxon>
        <taxon>Mesorhizobium</taxon>
    </lineage>
</organism>
<reference evidence="2 3" key="2">
    <citation type="submission" date="2018-07" db="EMBL/GenBank/DDBJ databases">
        <title>Diversity of Mesorhizobium strains in Brazil.</title>
        <authorList>
            <person name="Helene L.C.F."/>
            <person name="Dall'Agnol R."/>
            <person name="Delamuta J.R.M."/>
            <person name="Hungria M."/>
        </authorList>
    </citation>
    <scope>NUCLEOTIDE SEQUENCE [LARGE SCALE GENOMIC DNA]</scope>
    <source>
        <strain evidence="2 3">CNPSo 3140</strain>
    </source>
</reference>
<reference evidence="3" key="1">
    <citation type="submission" date="2018-06" db="EMBL/GenBank/DDBJ databases">
        <authorList>
            <person name="Helene L.C."/>
            <person name="Dall'Agnol R."/>
            <person name="Delamuta J.R."/>
            <person name="Hungria M."/>
        </authorList>
    </citation>
    <scope>NUCLEOTIDE SEQUENCE [LARGE SCALE GENOMIC DNA]</scope>
    <source>
        <strain evidence="3">CNPSo 3140</strain>
    </source>
</reference>
<dbReference type="Proteomes" id="UP000251956">
    <property type="component" value="Unassembled WGS sequence"/>
</dbReference>
<feature type="transmembrane region" description="Helical" evidence="1">
    <location>
        <begin position="45"/>
        <end position="65"/>
    </location>
</feature>
<proteinExistence type="predicted"/>
<keyword evidence="1" id="KW-0472">Membrane</keyword>